<dbReference type="InterPro" id="IPR013103">
    <property type="entry name" value="RVT_2"/>
</dbReference>
<accession>A0A2P4XPU8</accession>
<reference evidence="3 4" key="1">
    <citation type="journal article" date="2017" name="Genome Biol. Evol.">
        <title>Phytophthora megakarya and P. palmivora, closely related causal agents of cacao black pod rot, underwent increases in genome sizes and gene numbers by different mechanisms.</title>
        <authorList>
            <person name="Ali S.S."/>
            <person name="Shao J."/>
            <person name="Lary D.J."/>
            <person name="Kronmiller B."/>
            <person name="Shen D."/>
            <person name="Strem M.D."/>
            <person name="Amoako-Attah I."/>
            <person name="Akrofi A.Y."/>
            <person name="Begoude B.A."/>
            <person name="Ten Hoopen G.M."/>
            <person name="Coulibaly K."/>
            <person name="Kebe B.I."/>
            <person name="Melnick R.L."/>
            <person name="Guiltinan M.J."/>
            <person name="Tyler B.M."/>
            <person name="Meinhardt L.W."/>
            <person name="Bailey B.A."/>
        </authorList>
    </citation>
    <scope>NUCLEOTIDE SEQUENCE [LARGE SCALE GENOMIC DNA]</scope>
    <source>
        <strain evidence="4">sbr112.9</strain>
    </source>
</reference>
<gene>
    <name evidence="3" type="ORF">PHPALM_16392</name>
</gene>
<evidence type="ECO:0000259" key="2">
    <source>
        <dbReference type="Pfam" id="PF07727"/>
    </source>
</evidence>
<feature type="region of interest" description="Disordered" evidence="1">
    <location>
        <begin position="1"/>
        <end position="30"/>
    </location>
</feature>
<evidence type="ECO:0000256" key="1">
    <source>
        <dbReference type="SAM" id="MobiDB-lite"/>
    </source>
</evidence>
<comment type="caution">
    <text evidence="3">The sequence shown here is derived from an EMBL/GenBank/DDBJ whole genome shotgun (WGS) entry which is preliminary data.</text>
</comment>
<dbReference type="Proteomes" id="UP000237271">
    <property type="component" value="Unassembled WGS sequence"/>
</dbReference>
<name>A0A2P4XPU8_9STRA</name>
<protein>
    <submittedName>
        <fullName evidence="3">Retrotransposon like protein</fullName>
    </submittedName>
</protein>
<keyword evidence="4" id="KW-1185">Reference proteome</keyword>
<organism evidence="3 4">
    <name type="scientific">Phytophthora palmivora</name>
    <dbReference type="NCBI Taxonomy" id="4796"/>
    <lineage>
        <taxon>Eukaryota</taxon>
        <taxon>Sar</taxon>
        <taxon>Stramenopiles</taxon>
        <taxon>Oomycota</taxon>
        <taxon>Peronosporomycetes</taxon>
        <taxon>Peronosporales</taxon>
        <taxon>Peronosporaceae</taxon>
        <taxon>Phytophthora</taxon>
    </lineage>
</organism>
<sequence>MRDRIVTRSAGARSARGGGESGRQEELGRQEETGLDVVNNVIDADPKNYRESMRRRLKEKWLEAMSDELSALEANNARLVACGNEQEFGVNYGITFAGVIEMTSVKQILVLARKWRVPAKFGDVPNVYVKAEKEADLDIFIHVPKGMTILDEVMKRLGVTSSDELMLELRKALYGLKQAVRLWSKRLHKKLVEIGFVQRLVDMCVYFRTRAGVLVVVGVYVDDLLVTGTKQQAVDAFFEELASISVNDLGRAHKFLGVRINYDDESG</sequence>
<dbReference type="Pfam" id="PF07727">
    <property type="entry name" value="RVT_2"/>
    <property type="match status" value="1"/>
</dbReference>
<evidence type="ECO:0000313" key="3">
    <source>
        <dbReference type="EMBL" id="POM67581.1"/>
    </source>
</evidence>
<dbReference type="EMBL" id="NCKW01008907">
    <property type="protein sequence ID" value="POM67581.1"/>
    <property type="molecule type" value="Genomic_DNA"/>
</dbReference>
<dbReference type="OrthoDB" id="163507at2759"/>
<evidence type="ECO:0000313" key="4">
    <source>
        <dbReference type="Proteomes" id="UP000237271"/>
    </source>
</evidence>
<proteinExistence type="predicted"/>
<feature type="domain" description="Reverse transcriptase Ty1/copia-type" evidence="2">
    <location>
        <begin position="54"/>
        <end position="262"/>
    </location>
</feature>
<dbReference type="AlphaFoldDB" id="A0A2P4XPU8"/>